<sequence length="148" mass="17452">MPKIKSASSCSFLWRHMWGLQTELMHDPTGFDAIWSSVPVEHQCFPHPYNFLRGWIHHRTILPRCFPVPRCSCPVGPKPRRIFAVPETEEVPLIRIQLSHLWKLPRFAYVEVNFDQGTLQNFLICDLFVEVMADQFLITRIKPKPRRQ</sequence>
<dbReference type="EMBL" id="BT089365">
    <property type="protein sequence ID" value="ACU13445.1"/>
    <property type="molecule type" value="mRNA"/>
</dbReference>
<proteinExistence type="evidence at transcript level"/>
<accession>C6SW22</accession>
<organism evidence="1">
    <name type="scientific">Glycine max</name>
    <name type="common">Soybean</name>
    <name type="synonym">Glycine hispida</name>
    <dbReference type="NCBI Taxonomy" id="3847"/>
    <lineage>
        <taxon>Eukaryota</taxon>
        <taxon>Viridiplantae</taxon>
        <taxon>Streptophyta</taxon>
        <taxon>Embryophyta</taxon>
        <taxon>Tracheophyta</taxon>
        <taxon>Spermatophyta</taxon>
        <taxon>Magnoliopsida</taxon>
        <taxon>eudicotyledons</taxon>
        <taxon>Gunneridae</taxon>
        <taxon>Pentapetalae</taxon>
        <taxon>rosids</taxon>
        <taxon>fabids</taxon>
        <taxon>Fabales</taxon>
        <taxon>Fabaceae</taxon>
        <taxon>Papilionoideae</taxon>
        <taxon>50 kb inversion clade</taxon>
        <taxon>NPAAA clade</taxon>
        <taxon>indigoferoid/millettioid clade</taxon>
        <taxon>Phaseoleae</taxon>
        <taxon>Glycine</taxon>
        <taxon>Glycine subgen. Soja</taxon>
    </lineage>
</organism>
<protein>
    <submittedName>
        <fullName evidence="1">Uncharacterized protein</fullName>
    </submittedName>
</protein>
<reference evidence="1" key="1">
    <citation type="submission" date="2009-08" db="EMBL/GenBank/DDBJ databases">
        <authorList>
            <person name="Cheung F."/>
            <person name="Xiao Y."/>
            <person name="Chan A."/>
            <person name="Moskal W."/>
            <person name="Town C.D."/>
        </authorList>
    </citation>
    <scope>NUCLEOTIDE SEQUENCE</scope>
</reference>
<name>C6SW22_SOYBN</name>
<dbReference type="AlphaFoldDB" id="C6SW22"/>
<evidence type="ECO:0000313" key="1">
    <source>
        <dbReference type="EMBL" id="ACU13445.1"/>
    </source>
</evidence>